<sequence length="236" mass="25678">MTPQHDQENGTGGAADSREKIQEENLPGAADSGEKIQEENVTAGDADGKEKINEVNATGATDGGEKIEEEKEVRYRGVRKRPWGRYAAEIRDPRKKKRVWLGTFDTAEEAARAYDSASREFRGANAITNFPLAVAGDGGSASLTPVNNTVPLTESEMTFLLGSYDVLSPAAVAGFWRNIPDAIELKDELVFPGGFEPQDMGFSIGLETPWDFEQEPEPEPSSAVEYEVNLDLNLGP</sequence>
<feature type="region of interest" description="Disordered" evidence="8">
    <location>
        <begin position="1"/>
        <end position="69"/>
    </location>
</feature>
<gene>
    <name evidence="10" type="ORF">CARUB_v10011371mg</name>
</gene>
<dbReference type="STRING" id="81985.R0I986"/>
<accession>R0I986</accession>
<name>R0I986_9BRAS</name>
<dbReference type="InterPro" id="IPR001471">
    <property type="entry name" value="AP2/ERF_dom"/>
</dbReference>
<keyword evidence="6" id="KW-0539">Nucleus</keyword>
<dbReference type="PANTHER" id="PTHR31677:SF228">
    <property type="entry name" value="ETHYLENE-RESPONSIVE TRANSCRIPTION FACTOR 10-RELATED"/>
    <property type="match status" value="1"/>
</dbReference>
<dbReference type="CDD" id="cd00018">
    <property type="entry name" value="AP2"/>
    <property type="match status" value="1"/>
</dbReference>
<evidence type="ECO:0000256" key="1">
    <source>
        <dbReference type="ARBA" id="ARBA00004123"/>
    </source>
</evidence>
<dbReference type="GO" id="GO:0009873">
    <property type="term" value="P:ethylene-activated signaling pathway"/>
    <property type="evidence" value="ECO:0007669"/>
    <property type="project" value="UniProtKB-KW"/>
</dbReference>
<keyword evidence="5" id="KW-0804">Transcription</keyword>
<keyword evidence="3" id="KW-0805">Transcription regulation</keyword>
<evidence type="ECO:0000256" key="2">
    <source>
        <dbReference type="ARBA" id="ARBA00022745"/>
    </source>
</evidence>
<evidence type="ECO:0000313" key="10">
    <source>
        <dbReference type="EMBL" id="EOA38954.1"/>
    </source>
</evidence>
<dbReference type="Proteomes" id="UP000029121">
    <property type="component" value="Unassembled WGS sequence"/>
</dbReference>
<comment type="similarity">
    <text evidence="7">Belongs to the AP2/ERF transcription factor family. ERF subfamily.</text>
</comment>
<dbReference type="PANTHER" id="PTHR31677">
    <property type="entry name" value="AP2 DOMAIN CLASS TRANSCRIPTION FACTOR"/>
    <property type="match status" value="1"/>
</dbReference>
<dbReference type="GO" id="GO:0003700">
    <property type="term" value="F:DNA-binding transcription factor activity"/>
    <property type="evidence" value="ECO:0007669"/>
    <property type="project" value="InterPro"/>
</dbReference>
<comment type="subcellular location">
    <subcellularLocation>
        <location evidence="1">Nucleus</location>
    </subcellularLocation>
</comment>
<dbReference type="PRINTS" id="PR00367">
    <property type="entry name" value="ETHRSPELEMNT"/>
</dbReference>
<feature type="domain" description="AP2/ERF" evidence="9">
    <location>
        <begin position="74"/>
        <end position="131"/>
    </location>
</feature>
<evidence type="ECO:0000256" key="7">
    <source>
        <dbReference type="ARBA" id="ARBA00024343"/>
    </source>
</evidence>
<dbReference type="GO" id="GO:0003677">
    <property type="term" value="F:DNA binding"/>
    <property type="evidence" value="ECO:0007669"/>
    <property type="project" value="UniProtKB-KW"/>
</dbReference>
<protein>
    <recommendedName>
        <fullName evidence="9">AP2/ERF domain-containing protein</fullName>
    </recommendedName>
</protein>
<dbReference type="AlphaFoldDB" id="R0I986"/>
<evidence type="ECO:0000259" key="9">
    <source>
        <dbReference type="PROSITE" id="PS51032"/>
    </source>
</evidence>
<dbReference type="FunFam" id="3.30.730.10:FF:000001">
    <property type="entry name" value="Ethylene-responsive transcription factor 2"/>
    <property type="match status" value="1"/>
</dbReference>
<keyword evidence="2" id="KW-0936">Ethylene signaling pathway</keyword>
<dbReference type="EMBL" id="KB870805">
    <property type="protein sequence ID" value="EOA38954.1"/>
    <property type="molecule type" value="Genomic_DNA"/>
</dbReference>
<evidence type="ECO:0000256" key="8">
    <source>
        <dbReference type="SAM" id="MobiDB-lite"/>
    </source>
</evidence>
<evidence type="ECO:0000256" key="3">
    <source>
        <dbReference type="ARBA" id="ARBA00023015"/>
    </source>
</evidence>
<evidence type="ECO:0000256" key="4">
    <source>
        <dbReference type="ARBA" id="ARBA00023125"/>
    </source>
</evidence>
<dbReference type="InterPro" id="IPR036955">
    <property type="entry name" value="AP2/ERF_dom_sf"/>
</dbReference>
<proteinExistence type="inferred from homology"/>
<dbReference type="GO" id="GO:0005634">
    <property type="term" value="C:nucleus"/>
    <property type="evidence" value="ECO:0007669"/>
    <property type="project" value="UniProtKB-SubCell"/>
</dbReference>
<dbReference type="KEGG" id="crb:17896693"/>
<feature type="region of interest" description="Disordered" evidence="8">
    <location>
        <begin position="210"/>
        <end position="236"/>
    </location>
</feature>
<keyword evidence="4" id="KW-0238">DNA-binding</keyword>
<organism evidence="10 11">
    <name type="scientific">Capsella rubella</name>
    <dbReference type="NCBI Taxonomy" id="81985"/>
    <lineage>
        <taxon>Eukaryota</taxon>
        <taxon>Viridiplantae</taxon>
        <taxon>Streptophyta</taxon>
        <taxon>Embryophyta</taxon>
        <taxon>Tracheophyta</taxon>
        <taxon>Spermatophyta</taxon>
        <taxon>Magnoliopsida</taxon>
        <taxon>eudicotyledons</taxon>
        <taxon>Gunneridae</taxon>
        <taxon>Pentapetalae</taxon>
        <taxon>rosids</taxon>
        <taxon>malvids</taxon>
        <taxon>Brassicales</taxon>
        <taxon>Brassicaceae</taxon>
        <taxon>Camelineae</taxon>
        <taxon>Capsella</taxon>
    </lineage>
</organism>
<dbReference type="InterPro" id="IPR016177">
    <property type="entry name" value="DNA-bd_dom_sf"/>
</dbReference>
<evidence type="ECO:0000313" key="11">
    <source>
        <dbReference type="Proteomes" id="UP000029121"/>
    </source>
</evidence>
<keyword evidence="11" id="KW-1185">Reference proteome</keyword>
<dbReference type="Pfam" id="PF00847">
    <property type="entry name" value="AP2"/>
    <property type="match status" value="1"/>
</dbReference>
<dbReference type="Gene3D" id="3.30.730.10">
    <property type="entry name" value="AP2/ERF domain"/>
    <property type="match status" value="1"/>
</dbReference>
<dbReference type="eggNOG" id="ENOG502RYHH">
    <property type="taxonomic scope" value="Eukaryota"/>
</dbReference>
<dbReference type="OrthoDB" id="1931494at2759"/>
<reference evidence="11" key="1">
    <citation type="journal article" date="2013" name="Nat. Genet.">
        <title>The Capsella rubella genome and the genomic consequences of rapid mating system evolution.</title>
        <authorList>
            <person name="Slotte T."/>
            <person name="Hazzouri K.M."/>
            <person name="Agren J.A."/>
            <person name="Koenig D."/>
            <person name="Maumus F."/>
            <person name="Guo Y.L."/>
            <person name="Steige K."/>
            <person name="Platts A.E."/>
            <person name="Escobar J.S."/>
            <person name="Newman L.K."/>
            <person name="Wang W."/>
            <person name="Mandakova T."/>
            <person name="Vello E."/>
            <person name="Smith L.M."/>
            <person name="Henz S.R."/>
            <person name="Steffen J."/>
            <person name="Takuno S."/>
            <person name="Brandvain Y."/>
            <person name="Coop G."/>
            <person name="Andolfatto P."/>
            <person name="Hu T.T."/>
            <person name="Blanchette M."/>
            <person name="Clark R.M."/>
            <person name="Quesneville H."/>
            <person name="Nordborg M."/>
            <person name="Gaut B.S."/>
            <person name="Lysak M.A."/>
            <person name="Jenkins J."/>
            <person name="Grimwood J."/>
            <person name="Chapman J."/>
            <person name="Prochnik S."/>
            <person name="Shu S."/>
            <person name="Rokhsar D."/>
            <person name="Schmutz J."/>
            <person name="Weigel D."/>
            <person name="Wright S.I."/>
        </authorList>
    </citation>
    <scope>NUCLEOTIDE SEQUENCE [LARGE SCALE GENOMIC DNA]</scope>
    <source>
        <strain evidence="11">cv. Monte Gargano</strain>
    </source>
</reference>
<dbReference type="SUPFAM" id="SSF54171">
    <property type="entry name" value="DNA-binding domain"/>
    <property type="match status" value="1"/>
</dbReference>
<evidence type="ECO:0000256" key="5">
    <source>
        <dbReference type="ARBA" id="ARBA00023163"/>
    </source>
</evidence>
<evidence type="ECO:0000256" key="6">
    <source>
        <dbReference type="ARBA" id="ARBA00023242"/>
    </source>
</evidence>
<dbReference type="PROSITE" id="PS51032">
    <property type="entry name" value="AP2_ERF"/>
    <property type="match status" value="1"/>
</dbReference>
<dbReference type="SMART" id="SM00380">
    <property type="entry name" value="AP2"/>
    <property type="match status" value="1"/>
</dbReference>